<comment type="caution">
    <text evidence="2">The sequence shown here is derived from an EMBL/GenBank/DDBJ whole genome shotgun (WGS) entry which is preliminary data.</text>
</comment>
<evidence type="ECO:0000313" key="2">
    <source>
        <dbReference type="EMBL" id="KKK59322.1"/>
    </source>
</evidence>
<accession>A0A0F8WQW5</accession>
<dbReference type="SUPFAM" id="SSF82549">
    <property type="entry name" value="DAK1/DegV-like"/>
    <property type="match status" value="1"/>
</dbReference>
<proteinExistence type="predicted"/>
<keyword evidence="1" id="KW-0446">Lipid-binding</keyword>
<dbReference type="Pfam" id="PF02645">
    <property type="entry name" value="DegV"/>
    <property type="match status" value="1"/>
</dbReference>
<dbReference type="NCBIfam" id="TIGR00762">
    <property type="entry name" value="DegV"/>
    <property type="match status" value="1"/>
</dbReference>
<dbReference type="PANTHER" id="PTHR33434">
    <property type="entry name" value="DEGV DOMAIN-CONTAINING PROTEIN DR_1986-RELATED"/>
    <property type="match status" value="1"/>
</dbReference>
<sequence>ADRGARIEVMDSQVVSLGLSFATMAAARVAREDGDIDRIKAVVDSTIQRIRIYILLDTLEYVRRGGRIGRARAFLGTMLRVKPLLSLRDGEVHPHERVRTKARALDRLFQIATSYPNIREVAIGYSTNPQDAHDFEQRLAEVMPHVNIWVARFGPVIGTHGGPGVLGLGLLEGEE</sequence>
<dbReference type="InterPro" id="IPR043168">
    <property type="entry name" value="DegV_C"/>
</dbReference>
<gene>
    <name evidence="2" type="ORF">LCGC14_3035560</name>
</gene>
<evidence type="ECO:0008006" key="3">
    <source>
        <dbReference type="Google" id="ProtNLM"/>
    </source>
</evidence>
<organism evidence="2">
    <name type="scientific">marine sediment metagenome</name>
    <dbReference type="NCBI Taxonomy" id="412755"/>
    <lineage>
        <taxon>unclassified sequences</taxon>
        <taxon>metagenomes</taxon>
        <taxon>ecological metagenomes</taxon>
    </lineage>
</organism>
<dbReference type="Gene3D" id="3.30.1180.10">
    <property type="match status" value="1"/>
</dbReference>
<name>A0A0F8WQW5_9ZZZZ</name>
<dbReference type="PROSITE" id="PS51482">
    <property type="entry name" value="DEGV"/>
    <property type="match status" value="1"/>
</dbReference>
<dbReference type="GO" id="GO:0008289">
    <property type="term" value="F:lipid binding"/>
    <property type="evidence" value="ECO:0007669"/>
    <property type="project" value="UniProtKB-KW"/>
</dbReference>
<dbReference type="InterPro" id="IPR050270">
    <property type="entry name" value="DegV_domain_contain"/>
</dbReference>
<dbReference type="InterPro" id="IPR003797">
    <property type="entry name" value="DegV"/>
</dbReference>
<dbReference type="EMBL" id="LAZR01063538">
    <property type="protein sequence ID" value="KKK59322.1"/>
    <property type="molecule type" value="Genomic_DNA"/>
</dbReference>
<dbReference type="Gene3D" id="3.40.50.10440">
    <property type="entry name" value="Dihydroxyacetone kinase, domain 1"/>
    <property type="match status" value="1"/>
</dbReference>
<reference evidence="2" key="1">
    <citation type="journal article" date="2015" name="Nature">
        <title>Complex archaea that bridge the gap between prokaryotes and eukaryotes.</title>
        <authorList>
            <person name="Spang A."/>
            <person name="Saw J.H."/>
            <person name="Jorgensen S.L."/>
            <person name="Zaremba-Niedzwiedzka K."/>
            <person name="Martijn J."/>
            <person name="Lind A.E."/>
            <person name="van Eijk R."/>
            <person name="Schleper C."/>
            <person name="Guy L."/>
            <person name="Ettema T.J."/>
        </authorList>
    </citation>
    <scope>NUCLEOTIDE SEQUENCE</scope>
</reference>
<dbReference type="AlphaFoldDB" id="A0A0F8WQW5"/>
<protein>
    <recommendedName>
        <fullName evidence="3">DegV family protein</fullName>
    </recommendedName>
</protein>
<feature type="non-terminal residue" evidence="2">
    <location>
        <position position="1"/>
    </location>
</feature>
<dbReference type="PANTHER" id="PTHR33434:SF2">
    <property type="entry name" value="FATTY ACID-BINDING PROTEIN TM_1468"/>
    <property type="match status" value="1"/>
</dbReference>
<evidence type="ECO:0000256" key="1">
    <source>
        <dbReference type="ARBA" id="ARBA00023121"/>
    </source>
</evidence>